<evidence type="ECO:0000256" key="10">
    <source>
        <dbReference type="ARBA" id="ARBA00023136"/>
    </source>
</evidence>
<feature type="transmembrane region" description="Helical" evidence="13">
    <location>
        <begin position="62"/>
        <end position="80"/>
    </location>
</feature>
<keyword evidence="11" id="KW-0407">Ion channel</keyword>
<keyword evidence="6" id="KW-0631">Potassium channel</keyword>
<dbReference type="RefSeq" id="WP_168089759.1">
    <property type="nucleotide sequence ID" value="NZ_BHZH01000667.1"/>
</dbReference>
<evidence type="ECO:0000256" key="9">
    <source>
        <dbReference type="ARBA" id="ARBA00023065"/>
    </source>
</evidence>
<keyword evidence="5 13" id="KW-0812">Transmembrane</keyword>
<evidence type="ECO:0000256" key="6">
    <source>
        <dbReference type="ARBA" id="ARBA00022826"/>
    </source>
</evidence>
<dbReference type="InterPro" id="IPR010617">
    <property type="entry name" value="TMEM175-like"/>
</dbReference>
<keyword evidence="15" id="KW-1185">Reference proteome</keyword>
<evidence type="ECO:0000313" key="15">
    <source>
        <dbReference type="Proteomes" id="UP000727056"/>
    </source>
</evidence>
<evidence type="ECO:0000256" key="8">
    <source>
        <dbReference type="ARBA" id="ARBA00022989"/>
    </source>
</evidence>
<keyword evidence="8 13" id="KW-1133">Transmembrane helix</keyword>
<feature type="transmembrane region" description="Helical" evidence="13">
    <location>
        <begin position="130"/>
        <end position="148"/>
    </location>
</feature>
<evidence type="ECO:0000256" key="12">
    <source>
        <dbReference type="ARBA" id="ARBA00034430"/>
    </source>
</evidence>
<evidence type="ECO:0000313" key="14">
    <source>
        <dbReference type="EMBL" id="NJQ17069.1"/>
    </source>
</evidence>
<evidence type="ECO:0000256" key="5">
    <source>
        <dbReference type="ARBA" id="ARBA00022692"/>
    </source>
</evidence>
<evidence type="ECO:0000256" key="7">
    <source>
        <dbReference type="ARBA" id="ARBA00022958"/>
    </source>
</evidence>
<comment type="subcellular location">
    <subcellularLocation>
        <location evidence="1">Membrane</location>
        <topology evidence="1">Multi-pass membrane protein</topology>
    </subcellularLocation>
</comment>
<comment type="caution">
    <text evidence="14">The sequence shown here is derived from an EMBL/GenBank/DDBJ whole genome shotgun (WGS) entry which is preliminary data.</text>
</comment>
<evidence type="ECO:0000256" key="11">
    <source>
        <dbReference type="ARBA" id="ARBA00023303"/>
    </source>
</evidence>
<keyword evidence="10 13" id="KW-0472">Membrane</keyword>
<protein>
    <submittedName>
        <fullName evidence="14">DUF1211 domain-containing protein</fullName>
    </submittedName>
</protein>
<proteinExistence type="inferred from homology"/>
<dbReference type="Pfam" id="PF06736">
    <property type="entry name" value="TMEM175"/>
    <property type="match status" value="1"/>
</dbReference>
<comment type="similarity">
    <text evidence="2">Belongs to the TMEM175 family.</text>
</comment>
<name>A0ABX1CD91_9ACTN</name>
<gene>
    <name evidence="14" type="ORF">HCN52_19540</name>
</gene>
<evidence type="ECO:0000256" key="4">
    <source>
        <dbReference type="ARBA" id="ARBA00022538"/>
    </source>
</evidence>
<feature type="transmembrane region" description="Helical" evidence="13">
    <location>
        <begin position="100"/>
        <end position="118"/>
    </location>
</feature>
<comment type="catalytic activity">
    <reaction evidence="12">
        <text>K(+)(in) = K(+)(out)</text>
        <dbReference type="Rhea" id="RHEA:29463"/>
        <dbReference type="ChEBI" id="CHEBI:29103"/>
    </reaction>
</comment>
<reference evidence="14 15" key="1">
    <citation type="submission" date="2020-03" db="EMBL/GenBank/DDBJ databases">
        <title>Draft genome of Streptomyces sp. ventii, isolated from the Axial Seamount in the Pacific Ocean, and resequencing of the two type strains Streptomyces lonarensis strain NCL 716 and Streptomyces bohaiensis strain 11A07.</title>
        <authorList>
            <person name="Loughran R.M."/>
            <person name="Pfannmuller K.M."/>
            <person name="Wasson B.J."/>
            <person name="Deadmond M.C."/>
            <person name="Paddock B.E."/>
            <person name="Koyack M.J."/>
            <person name="Gallegos D.A."/>
            <person name="Mitchell E.A."/>
            <person name="Ushijima B."/>
            <person name="Saw J.H."/>
            <person name="Mcphail K.L."/>
            <person name="Videau P."/>
        </authorList>
    </citation>
    <scope>NUCLEOTIDE SEQUENCE [LARGE SCALE GENOMIC DNA]</scope>
    <source>
        <strain evidence="14 15">11A07</strain>
    </source>
</reference>
<evidence type="ECO:0000256" key="3">
    <source>
        <dbReference type="ARBA" id="ARBA00022448"/>
    </source>
</evidence>
<evidence type="ECO:0000256" key="1">
    <source>
        <dbReference type="ARBA" id="ARBA00004141"/>
    </source>
</evidence>
<organism evidence="14 15">
    <name type="scientific">Streptomyces bohaiensis</name>
    <dbReference type="NCBI Taxonomy" id="1431344"/>
    <lineage>
        <taxon>Bacteria</taxon>
        <taxon>Bacillati</taxon>
        <taxon>Actinomycetota</taxon>
        <taxon>Actinomycetes</taxon>
        <taxon>Kitasatosporales</taxon>
        <taxon>Streptomycetaceae</taxon>
        <taxon>Streptomyces</taxon>
    </lineage>
</organism>
<keyword evidence="9" id="KW-0406">Ion transport</keyword>
<sequence>MTDSEQGQPGHRPSEERAAALTGRLVALSDGVYAIALTLLVLNISVPPELGDAAFHDALRDQLPNLGAYALSFVVIAQFWRDNRYVLDRVDASVDRGGHLALLGLGLVALLPFPTALLAEYGGTHSVATAGYAATVAAVYGTHLALLVTCEPRRRPADTVQRLAVTDLALSAAVFAASIPIAFLSAAAGMLTWLALIPVKALVTAGQRRAARREGALPIG</sequence>
<keyword evidence="7" id="KW-0630">Potassium</keyword>
<keyword evidence="3" id="KW-0813">Transport</keyword>
<evidence type="ECO:0000256" key="2">
    <source>
        <dbReference type="ARBA" id="ARBA00006920"/>
    </source>
</evidence>
<accession>A0ABX1CD91</accession>
<feature type="transmembrane region" description="Helical" evidence="13">
    <location>
        <begin position="21"/>
        <end position="42"/>
    </location>
</feature>
<evidence type="ECO:0000256" key="13">
    <source>
        <dbReference type="SAM" id="Phobius"/>
    </source>
</evidence>
<dbReference type="Proteomes" id="UP000727056">
    <property type="component" value="Unassembled WGS sequence"/>
</dbReference>
<keyword evidence="4" id="KW-0633">Potassium transport</keyword>
<dbReference type="EMBL" id="JAAVJC010000234">
    <property type="protein sequence ID" value="NJQ17069.1"/>
    <property type="molecule type" value="Genomic_DNA"/>
</dbReference>